<reference evidence="3" key="1">
    <citation type="submission" date="2016-10" db="EMBL/GenBank/DDBJ databases">
        <authorList>
            <person name="Varghese N."/>
            <person name="Submissions S."/>
        </authorList>
    </citation>
    <scope>NUCLEOTIDE SEQUENCE [LARGE SCALE GENOMIC DNA]</scope>
    <source>
        <strain evidence="3">CGMCC 1.6963</strain>
    </source>
</reference>
<proteinExistence type="predicted"/>
<accession>A0A1H9T4X2</accession>
<evidence type="ECO:0000256" key="1">
    <source>
        <dbReference type="SAM" id="MobiDB-lite"/>
    </source>
</evidence>
<feature type="compositionally biased region" description="Acidic residues" evidence="1">
    <location>
        <begin position="168"/>
        <end position="177"/>
    </location>
</feature>
<feature type="compositionally biased region" description="Basic and acidic residues" evidence="1">
    <location>
        <begin position="182"/>
        <end position="196"/>
    </location>
</feature>
<dbReference type="Proteomes" id="UP000199019">
    <property type="component" value="Unassembled WGS sequence"/>
</dbReference>
<protein>
    <submittedName>
        <fullName evidence="2">Uncharacterized protein</fullName>
    </submittedName>
</protein>
<feature type="compositionally biased region" description="Basic and acidic residues" evidence="1">
    <location>
        <begin position="34"/>
        <end position="90"/>
    </location>
</feature>
<name>A0A1H9T4X2_9MICO</name>
<gene>
    <name evidence="2" type="ORF">SAMN05216199_1424</name>
</gene>
<feature type="region of interest" description="Disordered" evidence="1">
    <location>
        <begin position="142"/>
        <end position="196"/>
    </location>
</feature>
<feature type="region of interest" description="Disordered" evidence="1">
    <location>
        <begin position="33"/>
        <end position="90"/>
    </location>
</feature>
<evidence type="ECO:0000313" key="3">
    <source>
        <dbReference type="Proteomes" id="UP000199019"/>
    </source>
</evidence>
<dbReference type="EMBL" id="FOHB01000002">
    <property type="protein sequence ID" value="SER91623.1"/>
    <property type="molecule type" value="Genomic_DNA"/>
</dbReference>
<dbReference type="AlphaFoldDB" id="A0A1H9T4X2"/>
<feature type="compositionally biased region" description="Pro residues" evidence="1">
    <location>
        <begin position="149"/>
        <end position="159"/>
    </location>
</feature>
<dbReference type="RefSeq" id="WP_091756701.1">
    <property type="nucleotide sequence ID" value="NZ_FOHB01000002.1"/>
</dbReference>
<dbReference type="OrthoDB" id="5244810at2"/>
<keyword evidence="3" id="KW-1185">Reference proteome</keyword>
<dbReference type="STRING" id="587636.SAMN05216199_1424"/>
<organism evidence="2 3">
    <name type="scientific">Pedococcus cremeus</name>
    <dbReference type="NCBI Taxonomy" id="587636"/>
    <lineage>
        <taxon>Bacteria</taxon>
        <taxon>Bacillati</taxon>
        <taxon>Actinomycetota</taxon>
        <taxon>Actinomycetes</taxon>
        <taxon>Micrococcales</taxon>
        <taxon>Intrasporangiaceae</taxon>
        <taxon>Pedococcus</taxon>
    </lineage>
</organism>
<evidence type="ECO:0000313" key="2">
    <source>
        <dbReference type="EMBL" id="SER91623.1"/>
    </source>
</evidence>
<sequence>MAEHGRQEREPVGSVAEETARLVEALGGWAEGLRAQHADARPDADARADAEPAGARPDDRQPDDGRPADGQRRDRRPDHEDAAGGDTARCEHCGVSSRVGEAQACRLCPVCQGIALLRTVRPETVERLADVAAALSGALRDLAADRFGQPPPTPQPSPPRGQRVQDIVVDDEDDDDQGAPPRRTDPSRTRQESTTP</sequence>